<dbReference type="InterPro" id="IPR029063">
    <property type="entry name" value="SAM-dependent_MTases_sf"/>
</dbReference>
<dbReference type="InterPro" id="IPR030373">
    <property type="entry name" value="PABS_CS"/>
</dbReference>
<evidence type="ECO:0000313" key="6">
    <source>
        <dbReference type="EMBL" id="GFH60335.1"/>
    </source>
</evidence>
<organism evidence="6 7">
    <name type="scientific">Chaetoceros tenuissimus</name>
    <dbReference type="NCBI Taxonomy" id="426638"/>
    <lineage>
        <taxon>Eukaryota</taxon>
        <taxon>Sar</taxon>
        <taxon>Stramenopiles</taxon>
        <taxon>Ochrophyta</taxon>
        <taxon>Bacillariophyta</taxon>
        <taxon>Coscinodiscophyceae</taxon>
        <taxon>Chaetocerotophycidae</taxon>
        <taxon>Chaetocerotales</taxon>
        <taxon>Chaetocerotaceae</taxon>
        <taxon>Chaetoceros</taxon>
    </lineage>
</organism>
<dbReference type="AlphaFoldDB" id="A0AAD3HE55"/>
<reference evidence="6 7" key="1">
    <citation type="journal article" date="2021" name="Sci. Rep.">
        <title>The genome of the diatom Chaetoceros tenuissimus carries an ancient integrated fragment of an extant virus.</title>
        <authorList>
            <person name="Hongo Y."/>
            <person name="Kimura K."/>
            <person name="Takaki Y."/>
            <person name="Yoshida Y."/>
            <person name="Baba S."/>
            <person name="Kobayashi G."/>
            <person name="Nagasaki K."/>
            <person name="Hano T."/>
            <person name="Tomaru Y."/>
        </authorList>
    </citation>
    <scope>NUCLEOTIDE SEQUENCE [LARGE SCALE GENOMIC DNA]</scope>
    <source>
        <strain evidence="6 7">NIES-3715</strain>
    </source>
</reference>
<evidence type="ECO:0000256" key="3">
    <source>
        <dbReference type="PROSITE-ProRule" id="PRU00354"/>
    </source>
</evidence>
<dbReference type="InterPro" id="IPR035246">
    <property type="entry name" value="Spermidine_synt_N"/>
</dbReference>
<dbReference type="PANTHER" id="PTHR11558">
    <property type="entry name" value="SPERMIDINE/SPERMINE SYNTHASE"/>
    <property type="match status" value="1"/>
</dbReference>
<keyword evidence="2 3" id="KW-0808">Transferase</keyword>
<feature type="signal peptide" evidence="4">
    <location>
        <begin position="1"/>
        <end position="21"/>
    </location>
</feature>
<sequence>MKVHFSYAIILFHHVVRSVLAELSNTIALEPNEVAIMEDEFEIGYVQSLILEDTPLYSSKSIYQDIKMYQSKHYGKVFVLDDCLQLTERDAAHYNEMLAHVPIAEYMAKNVDKINSSDAFLRVLVIGGGDGYVVSEVLKHTSVAYVDHVDLDEEVIKSSEKIFPWAADLWQNDRVNLHIADGSKFVKEQLEKGISYHIIIQDASDPFYYDKDDQIVILPSSVLYTREHFETMYHLLKAENGVMTMQGETYNIPSNLVEIKKWLGLLTDIGFQQSRYGSISIGTYPTGQIGFITSHATDDVEKDVCFSSQSCDEFHGLDETDFQKIKQYFSKALVDKSTKYYHPRIHRSSFDLPLWVETFIYAKDDDELKTEDK</sequence>
<dbReference type="CDD" id="cd02440">
    <property type="entry name" value="AdoMet_MTases"/>
    <property type="match status" value="1"/>
</dbReference>
<dbReference type="GO" id="GO:0004766">
    <property type="term" value="F:spermidine synthase activity"/>
    <property type="evidence" value="ECO:0007669"/>
    <property type="project" value="TreeGrafter"/>
</dbReference>
<dbReference type="EMBL" id="BLLK01000069">
    <property type="protein sequence ID" value="GFH60335.1"/>
    <property type="molecule type" value="Genomic_DNA"/>
</dbReference>
<dbReference type="Gene3D" id="3.40.50.150">
    <property type="entry name" value="Vaccinia Virus protein VP39"/>
    <property type="match status" value="1"/>
</dbReference>
<gene>
    <name evidence="6" type="ORF">CTEN210_16811</name>
</gene>
<keyword evidence="4" id="KW-0732">Signal</keyword>
<dbReference type="Proteomes" id="UP001054902">
    <property type="component" value="Unassembled WGS sequence"/>
</dbReference>
<dbReference type="Gene3D" id="2.30.140.10">
    <property type="entry name" value="Spermidine synthase, tetramerisation domain"/>
    <property type="match status" value="1"/>
</dbReference>
<dbReference type="PROSITE" id="PS01330">
    <property type="entry name" value="PABS_1"/>
    <property type="match status" value="1"/>
</dbReference>
<dbReference type="PANTHER" id="PTHR11558:SF11">
    <property type="entry name" value="SPERMIDINE SYNTHASE"/>
    <property type="match status" value="1"/>
</dbReference>
<dbReference type="SUPFAM" id="SSF53335">
    <property type="entry name" value="S-adenosyl-L-methionine-dependent methyltransferases"/>
    <property type="match status" value="1"/>
</dbReference>
<dbReference type="InterPro" id="IPR030374">
    <property type="entry name" value="PABS"/>
</dbReference>
<dbReference type="GO" id="GO:0005829">
    <property type="term" value="C:cytosol"/>
    <property type="evidence" value="ECO:0007669"/>
    <property type="project" value="TreeGrafter"/>
</dbReference>
<protein>
    <recommendedName>
        <fullName evidence="5">PABS domain-containing protein</fullName>
    </recommendedName>
</protein>
<dbReference type="GO" id="GO:0008295">
    <property type="term" value="P:spermidine biosynthetic process"/>
    <property type="evidence" value="ECO:0007669"/>
    <property type="project" value="TreeGrafter"/>
</dbReference>
<feature type="domain" description="PABS" evidence="5">
    <location>
        <begin position="33"/>
        <end position="296"/>
    </location>
</feature>
<feature type="chain" id="PRO_5042198736" description="PABS domain-containing protein" evidence="4">
    <location>
        <begin position="22"/>
        <end position="373"/>
    </location>
</feature>
<comment type="similarity">
    <text evidence="1">Belongs to the spermidine/spermine synthase family.</text>
</comment>
<dbReference type="Pfam" id="PF01564">
    <property type="entry name" value="Spermine_synth"/>
    <property type="match status" value="1"/>
</dbReference>
<keyword evidence="3" id="KW-0620">Polyamine biosynthesis</keyword>
<evidence type="ECO:0000256" key="2">
    <source>
        <dbReference type="ARBA" id="ARBA00022679"/>
    </source>
</evidence>
<evidence type="ECO:0000313" key="7">
    <source>
        <dbReference type="Proteomes" id="UP001054902"/>
    </source>
</evidence>
<comment type="caution">
    <text evidence="6">The sequence shown here is derived from an EMBL/GenBank/DDBJ whole genome shotgun (WGS) entry which is preliminary data.</text>
</comment>
<feature type="active site" description="Proton acceptor" evidence="3">
    <location>
        <position position="202"/>
    </location>
</feature>
<keyword evidence="7" id="KW-1185">Reference proteome</keyword>
<proteinExistence type="inferred from homology"/>
<evidence type="ECO:0000256" key="1">
    <source>
        <dbReference type="ARBA" id="ARBA00007867"/>
    </source>
</evidence>
<dbReference type="HAMAP" id="MF_00198">
    <property type="entry name" value="Spermidine_synth"/>
    <property type="match status" value="1"/>
</dbReference>
<accession>A0AAD3HE55</accession>
<dbReference type="PROSITE" id="PS51006">
    <property type="entry name" value="PABS_2"/>
    <property type="match status" value="1"/>
</dbReference>
<evidence type="ECO:0000259" key="5">
    <source>
        <dbReference type="PROSITE" id="PS51006"/>
    </source>
</evidence>
<evidence type="ECO:0000256" key="4">
    <source>
        <dbReference type="SAM" id="SignalP"/>
    </source>
</evidence>
<dbReference type="Pfam" id="PF17284">
    <property type="entry name" value="Spermine_synt_N"/>
    <property type="match status" value="1"/>
</dbReference>
<name>A0AAD3HE55_9STRA</name>
<dbReference type="InterPro" id="IPR001045">
    <property type="entry name" value="Spermi_synthase"/>
</dbReference>
<dbReference type="InterPro" id="IPR037163">
    <property type="entry name" value="Spermidine_synt_N_sf"/>
</dbReference>